<dbReference type="GO" id="GO:0000786">
    <property type="term" value="C:nucleosome"/>
    <property type="evidence" value="ECO:0007669"/>
    <property type="project" value="InterPro"/>
</dbReference>
<feature type="compositionally biased region" description="Basic and acidic residues" evidence="1">
    <location>
        <begin position="123"/>
        <end position="146"/>
    </location>
</feature>
<organism evidence="3 4">
    <name type="scientific">Asbolus verrucosus</name>
    <name type="common">Desert ironclad beetle</name>
    <dbReference type="NCBI Taxonomy" id="1661398"/>
    <lineage>
        <taxon>Eukaryota</taxon>
        <taxon>Metazoa</taxon>
        <taxon>Ecdysozoa</taxon>
        <taxon>Arthropoda</taxon>
        <taxon>Hexapoda</taxon>
        <taxon>Insecta</taxon>
        <taxon>Pterygota</taxon>
        <taxon>Neoptera</taxon>
        <taxon>Endopterygota</taxon>
        <taxon>Coleoptera</taxon>
        <taxon>Polyphaga</taxon>
        <taxon>Cucujiformia</taxon>
        <taxon>Tenebrionidae</taxon>
        <taxon>Pimeliinae</taxon>
        <taxon>Asbolus</taxon>
    </lineage>
</organism>
<dbReference type="OrthoDB" id="6754815at2759"/>
<keyword evidence="4" id="KW-1185">Reference proteome</keyword>
<feature type="compositionally biased region" description="Basic and acidic residues" evidence="1">
    <location>
        <begin position="154"/>
        <end position="168"/>
    </location>
</feature>
<sequence>MKRPLRPPRYFLEVLQAIYELKEIGGSNSDKIVSRVKEATSNANSSSKPRNISTQVRRALKYAISNGIVKQRAGKFRINLKMLNPFKDCAECRRRKRRTKRRQRRRRRHSLTPCLESGFSSRSDSDIEDYKRRERSSSPDEIPAREVRRRRRKDMIYLDDHNSEEGPRPDGNQCGNPECLCNVKEEINEMKKDSM</sequence>
<dbReference type="AlphaFoldDB" id="A0A482W0Y3"/>
<dbReference type="GO" id="GO:0006334">
    <property type="term" value="P:nucleosome assembly"/>
    <property type="evidence" value="ECO:0007669"/>
    <property type="project" value="InterPro"/>
</dbReference>
<protein>
    <recommendedName>
        <fullName evidence="2">H15 domain-containing protein</fullName>
    </recommendedName>
</protein>
<proteinExistence type="predicted"/>
<feature type="domain" description="H15" evidence="2">
    <location>
        <begin position="6"/>
        <end position="80"/>
    </location>
</feature>
<dbReference type="Proteomes" id="UP000292052">
    <property type="component" value="Unassembled WGS sequence"/>
</dbReference>
<dbReference type="Gene3D" id="1.10.10.10">
    <property type="entry name" value="Winged helix-like DNA-binding domain superfamily/Winged helix DNA-binding domain"/>
    <property type="match status" value="1"/>
</dbReference>
<feature type="region of interest" description="Disordered" evidence="1">
    <location>
        <begin position="94"/>
        <end position="176"/>
    </location>
</feature>
<evidence type="ECO:0000256" key="1">
    <source>
        <dbReference type="SAM" id="MobiDB-lite"/>
    </source>
</evidence>
<dbReference type="InterPro" id="IPR036390">
    <property type="entry name" value="WH_DNA-bd_sf"/>
</dbReference>
<dbReference type="GO" id="GO:0003677">
    <property type="term" value="F:DNA binding"/>
    <property type="evidence" value="ECO:0007669"/>
    <property type="project" value="InterPro"/>
</dbReference>
<evidence type="ECO:0000313" key="3">
    <source>
        <dbReference type="EMBL" id="RZC38288.1"/>
    </source>
</evidence>
<feature type="compositionally biased region" description="Basic residues" evidence="1">
    <location>
        <begin position="94"/>
        <end position="110"/>
    </location>
</feature>
<evidence type="ECO:0000259" key="2">
    <source>
        <dbReference type="PROSITE" id="PS51504"/>
    </source>
</evidence>
<dbReference type="InterPro" id="IPR036388">
    <property type="entry name" value="WH-like_DNA-bd_sf"/>
</dbReference>
<evidence type="ECO:0000313" key="4">
    <source>
        <dbReference type="Proteomes" id="UP000292052"/>
    </source>
</evidence>
<dbReference type="InterPro" id="IPR005818">
    <property type="entry name" value="Histone_H1/H5_H15"/>
</dbReference>
<accession>A0A482W0Y3</accession>
<comment type="caution">
    <text evidence="3">The sequence shown here is derived from an EMBL/GenBank/DDBJ whole genome shotgun (WGS) entry which is preliminary data.</text>
</comment>
<dbReference type="SUPFAM" id="SSF46785">
    <property type="entry name" value="Winged helix' DNA-binding domain"/>
    <property type="match status" value="1"/>
</dbReference>
<dbReference type="EMBL" id="QDEB01044662">
    <property type="protein sequence ID" value="RZC38288.1"/>
    <property type="molecule type" value="Genomic_DNA"/>
</dbReference>
<name>A0A482W0Y3_ASBVE</name>
<reference evidence="3 4" key="1">
    <citation type="submission" date="2017-03" db="EMBL/GenBank/DDBJ databases">
        <title>Genome of the blue death feigning beetle - Asbolus verrucosus.</title>
        <authorList>
            <person name="Rider S.D."/>
        </authorList>
    </citation>
    <scope>NUCLEOTIDE SEQUENCE [LARGE SCALE GENOMIC DNA]</scope>
    <source>
        <strain evidence="3">Butters</strain>
        <tissue evidence="3">Head and leg muscle</tissue>
    </source>
</reference>
<gene>
    <name evidence="3" type="ORF">BDFB_008974</name>
</gene>
<dbReference type="PROSITE" id="PS51504">
    <property type="entry name" value="H15"/>
    <property type="match status" value="1"/>
</dbReference>